<dbReference type="PANTHER" id="PTHR10744:SF1">
    <property type="entry name" value="SMALL RIBOSOMAL SUBUNIT PROTEIN US17M"/>
    <property type="match status" value="1"/>
</dbReference>
<dbReference type="GO" id="GO:0006412">
    <property type="term" value="P:translation"/>
    <property type="evidence" value="ECO:0007669"/>
    <property type="project" value="InterPro"/>
</dbReference>
<dbReference type="SUPFAM" id="SSF50249">
    <property type="entry name" value="Nucleic acid-binding proteins"/>
    <property type="match status" value="1"/>
</dbReference>
<evidence type="ECO:0000256" key="1">
    <source>
        <dbReference type="ARBA" id="ARBA00010254"/>
    </source>
</evidence>
<proteinExistence type="inferred from homology"/>
<dbReference type="GO" id="GO:1990904">
    <property type="term" value="C:ribonucleoprotein complex"/>
    <property type="evidence" value="ECO:0007669"/>
    <property type="project" value="UniProtKB-KW"/>
</dbReference>
<comment type="similarity">
    <text evidence="1">Belongs to the universal ribosomal protein uS17 family.</text>
</comment>
<sequence>MPIQRAVKSATKVAAHASRQINAVVVSSGLMEKTVKVRIGTQIWNQHLQKKFNATTHLLVHDPNSSLKTGDVISISPGWRTSKTVHHVVSSIIAPFGTPIAERPPIPTAEERIAERERKLMAKDIRKGRWSRWGFERDPRGIEGGEWYVEGWGKEDVVKADESVNGEEVYCKHVHGVCTKMGLYHIYHVEKMTWKMNTSCYISIAYVCVFIPTSDQLLSFEESLISRPWTPNPTYPS</sequence>
<organism evidence="4 5">
    <name type="scientific">Monilinia laxa</name>
    <name type="common">Brown rot fungus</name>
    <name type="synonym">Sclerotinia laxa</name>
    <dbReference type="NCBI Taxonomy" id="61186"/>
    <lineage>
        <taxon>Eukaryota</taxon>
        <taxon>Fungi</taxon>
        <taxon>Dikarya</taxon>
        <taxon>Ascomycota</taxon>
        <taxon>Pezizomycotina</taxon>
        <taxon>Leotiomycetes</taxon>
        <taxon>Helotiales</taxon>
        <taxon>Sclerotiniaceae</taxon>
        <taxon>Monilinia</taxon>
    </lineage>
</organism>
<dbReference type="Pfam" id="PF00366">
    <property type="entry name" value="Ribosomal_S17"/>
    <property type="match status" value="1"/>
</dbReference>
<dbReference type="EMBL" id="VIGI01000012">
    <property type="protein sequence ID" value="KAB8293447.1"/>
    <property type="molecule type" value="Genomic_DNA"/>
</dbReference>
<dbReference type="InterPro" id="IPR000266">
    <property type="entry name" value="Ribosomal_uS17"/>
</dbReference>
<dbReference type="Gene3D" id="2.40.50.140">
    <property type="entry name" value="Nucleic acid-binding proteins"/>
    <property type="match status" value="1"/>
</dbReference>
<dbReference type="GO" id="GO:0003735">
    <property type="term" value="F:structural constituent of ribosome"/>
    <property type="evidence" value="ECO:0007669"/>
    <property type="project" value="InterPro"/>
</dbReference>
<evidence type="ECO:0000256" key="2">
    <source>
        <dbReference type="ARBA" id="ARBA00022980"/>
    </source>
</evidence>
<dbReference type="OrthoDB" id="274752at2759"/>
<comment type="caution">
    <text evidence="4">The sequence shown here is derived from an EMBL/GenBank/DDBJ whole genome shotgun (WGS) entry which is preliminary data.</text>
</comment>
<keyword evidence="2" id="KW-0689">Ribosomal protein</keyword>
<keyword evidence="5" id="KW-1185">Reference proteome</keyword>
<evidence type="ECO:0000313" key="4">
    <source>
        <dbReference type="EMBL" id="KAB8293447.1"/>
    </source>
</evidence>
<dbReference type="GO" id="GO:0005840">
    <property type="term" value="C:ribosome"/>
    <property type="evidence" value="ECO:0007669"/>
    <property type="project" value="UniProtKB-KW"/>
</dbReference>
<evidence type="ECO:0000256" key="3">
    <source>
        <dbReference type="ARBA" id="ARBA00023274"/>
    </source>
</evidence>
<evidence type="ECO:0000313" key="5">
    <source>
        <dbReference type="Proteomes" id="UP000326757"/>
    </source>
</evidence>
<accession>A0A5N6JWX1</accession>
<dbReference type="AlphaFoldDB" id="A0A5N6JWX1"/>
<dbReference type="PANTHER" id="PTHR10744">
    <property type="entry name" value="40S RIBOSOMAL PROTEIN S11 FAMILY MEMBER"/>
    <property type="match status" value="1"/>
</dbReference>
<protein>
    <recommendedName>
        <fullName evidence="6">Ribosomal protein S17</fullName>
    </recommendedName>
</protein>
<dbReference type="GO" id="GO:0005739">
    <property type="term" value="C:mitochondrion"/>
    <property type="evidence" value="ECO:0007669"/>
    <property type="project" value="TreeGrafter"/>
</dbReference>
<name>A0A5N6JWX1_MONLA</name>
<keyword evidence="3" id="KW-0687">Ribonucleoprotein</keyword>
<evidence type="ECO:0008006" key="6">
    <source>
        <dbReference type="Google" id="ProtNLM"/>
    </source>
</evidence>
<dbReference type="InterPro" id="IPR012340">
    <property type="entry name" value="NA-bd_OB-fold"/>
</dbReference>
<reference evidence="4 5" key="1">
    <citation type="submission" date="2019-06" db="EMBL/GenBank/DDBJ databases">
        <title>Genome Sequence of the Brown Rot Fungal Pathogen Monilinia laxa.</title>
        <authorList>
            <person name="De Miccolis Angelini R.M."/>
            <person name="Landi L."/>
            <person name="Abate D."/>
            <person name="Pollastro S."/>
            <person name="Romanazzi G."/>
            <person name="Faretra F."/>
        </authorList>
    </citation>
    <scope>NUCLEOTIDE SEQUENCE [LARGE SCALE GENOMIC DNA]</scope>
    <source>
        <strain evidence="4 5">Mlax316</strain>
    </source>
</reference>
<dbReference type="Proteomes" id="UP000326757">
    <property type="component" value="Unassembled WGS sequence"/>
</dbReference>
<gene>
    <name evidence="4" type="ORF">EYC80_007757</name>
</gene>